<dbReference type="SUPFAM" id="SSF53098">
    <property type="entry name" value="Ribonuclease H-like"/>
    <property type="match status" value="1"/>
</dbReference>
<dbReference type="PANTHER" id="PTHR47331">
    <property type="entry name" value="PHD-TYPE DOMAIN-CONTAINING PROTEIN"/>
    <property type="match status" value="1"/>
</dbReference>
<dbReference type="InterPro" id="IPR036397">
    <property type="entry name" value="RNaseH_sf"/>
</dbReference>
<gene>
    <name evidence="1" type="ORF">AVEN_83152_1</name>
</gene>
<evidence type="ECO:0000313" key="2">
    <source>
        <dbReference type="Proteomes" id="UP000499080"/>
    </source>
</evidence>
<accession>A0A4Y2AMX0</accession>
<proteinExistence type="predicted"/>
<dbReference type="Pfam" id="PF05380">
    <property type="entry name" value="Peptidase_A17"/>
    <property type="match status" value="1"/>
</dbReference>
<dbReference type="GO" id="GO:0003676">
    <property type="term" value="F:nucleic acid binding"/>
    <property type="evidence" value="ECO:0007669"/>
    <property type="project" value="InterPro"/>
</dbReference>
<dbReference type="Proteomes" id="UP000499080">
    <property type="component" value="Unassembled WGS sequence"/>
</dbReference>
<reference evidence="1 2" key="1">
    <citation type="journal article" date="2019" name="Sci. Rep.">
        <title>Orb-weaving spider Araneus ventricosus genome elucidates the spidroin gene catalogue.</title>
        <authorList>
            <person name="Kono N."/>
            <person name="Nakamura H."/>
            <person name="Ohtoshi R."/>
            <person name="Moran D.A.P."/>
            <person name="Shinohara A."/>
            <person name="Yoshida Y."/>
            <person name="Fujiwara M."/>
            <person name="Mori M."/>
            <person name="Tomita M."/>
            <person name="Arakawa K."/>
        </authorList>
    </citation>
    <scope>NUCLEOTIDE SEQUENCE [LARGE SCALE GENOMIC DNA]</scope>
</reference>
<sequence length="356" mass="40107">MKVDSRIEMNGYCDGSSKAYSAVVYLRIIPCKRDAGKVLVAKTWVNPIESVTLPRIEMCSALLLARLSASILETLPIQIKGVYLWSDSQIVLSWIHLPPKKGNHFAINRVAQIKSLVPQAQWNHIAGTSNPADCASRGISPNSLLKHSLWWSGPQWLSSNEHFSPFLIETFVIEPEFDCFKGSRLNHSGEILKNVKICKCPDTFGHILYSDNGKNFTGLANQLKALLDILKSTPVQEYVASQFIRWHFIPPYSPHFGEIWEAAVKQTKNHLLRACRAAVLNFEELSTLLCQVEACLNSRPLIPVLSDPSDVRALAPGHFLIGSPLLEIPDSNHEGDLQLALRWHLIQFIRQNFWKR</sequence>
<comment type="caution">
    <text evidence="1">The sequence shown here is derived from an EMBL/GenBank/DDBJ whole genome shotgun (WGS) entry which is preliminary data.</text>
</comment>
<dbReference type="EMBL" id="BGPR01000024">
    <property type="protein sequence ID" value="GBL81080.1"/>
    <property type="molecule type" value="Genomic_DNA"/>
</dbReference>
<name>A0A4Y2AMX0_ARAVE</name>
<evidence type="ECO:0000313" key="1">
    <source>
        <dbReference type="EMBL" id="GBL81080.1"/>
    </source>
</evidence>
<dbReference type="InterPro" id="IPR008042">
    <property type="entry name" value="Retrotrans_Pao"/>
</dbReference>
<dbReference type="PANTHER" id="PTHR47331:SF5">
    <property type="entry name" value="RIBONUCLEASE H"/>
    <property type="match status" value="1"/>
</dbReference>
<evidence type="ECO:0008006" key="3">
    <source>
        <dbReference type="Google" id="ProtNLM"/>
    </source>
</evidence>
<keyword evidence="2" id="KW-1185">Reference proteome</keyword>
<protein>
    <recommendedName>
        <fullName evidence="3">Integrase catalytic domain-containing protein</fullName>
    </recommendedName>
</protein>
<dbReference type="AlphaFoldDB" id="A0A4Y2AMX0"/>
<dbReference type="OrthoDB" id="6148539at2759"/>
<dbReference type="InterPro" id="IPR012337">
    <property type="entry name" value="RNaseH-like_sf"/>
</dbReference>
<dbReference type="Gene3D" id="3.30.420.10">
    <property type="entry name" value="Ribonuclease H-like superfamily/Ribonuclease H"/>
    <property type="match status" value="1"/>
</dbReference>
<organism evidence="1 2">
    <name type="scientific">Araneus ventricosus</name>
    <name type="common">Orbweaver spider</name>
    <name type="synonym">Epeira ventricosa</name>
    <dbReference type="NCBI Taxonomy" id="182803"/>
    <lineage>
        <taxon>Eukaryota</taxon>
        <taxon>Metazoa</taxon>
        <taxon>Ecdysozoa</taxon>
        <taxon>Arthropoda</taxon>
        <taxon>Chelicerata</taxon>
        <taxon>Arachnida</taxon>
        <taxon>Araneae</taxon>
        <taxon>Araneomorphae</taxon>
        <taxon>Entelegynae</taxon>
        <taxon>Araneoidea</taxon>
        <taxon>Araneidae</taxon>
        <taxon>Araneus</taxon>
    </lineage>
</organism>